<dbReference type="NCBIfam" id="TIGR00214">
    <property type="entry name" value="lipB"/>
    <property type="match status" value="1"/>
</dbReference>
<dbReference type="Proteomes" id="UP000033220">
    <property type="component" value="Chromosome DSM 122"/>
</dbReference>
<feature type="site" description="Lowers pKa of active site Cys" evidence="5">
    <location>
        <position position="189"/>
    </location>
</feature>
<dbReference type="InterPro" id="IPR045864">
    <property type="entry name" value="aa-tRNA-synth_II/BPL/LPL"/>
</dbReference>
<dbReference type="PANTHER" id="PTHR10993:SF7">
    <property type="entry name" value="LIPOYLTRANSFERASE 2, MITOCHONDRIAL-RELATED"/>
    <property type="match status" value="1"/>
</dbReference>
<dbReference type="EMBL" id="HE663493">
    <property type="protein sequence ID" value="CCG08811.1"/>
    <property type="molecule type" value="Genomic_DNA"/>
</dbReference>
<comment type="function">
    <text evidence="4 5">Catalyzes the transfer of endogenously produced octanoic acid from octanoyl-acyl-carrier-protein onto the lipoyl domains of lipoate-dependent enzymes. Lipoyl-ACP can also act as a substrate although octanoyl-ACP is likely to be the physiological substrate.</text>
</comment>
<dbReference type="NCBIfam" id="NF010921">
    <property type="entry name" value="PRK14341.1"/>
    <property type="match status" value="1"/>
</dbReference>
<comment type="similarity">
    <text evidence="5">Belongs to the LipB family.</text>
</comment>
<dbReference type="UniPathway" id="UPA00538">
    <property type="reaction ID" value="UER00592"/>
</dbReference>
<accession>H6SLE6</accession>
<keyword evidence="3 5" id="KW-0012">Acyltransferase</keyword>
<dbReference type="eggNOG" id="COG0321">
    <property type="taxonomic scope" value="Bacteria"/>
</dbReference>
<dbReference type="InterPro" id="IPR000544">
    <property type="entry name" value="Octanoyltransferase"/>
</dbReference>
<evidence type="ECO:0000256" key="3">
    <source>
        <dbReference type="ARBA" id="ARBA00023315"/>
    </source>
</evidence>
<feature type="domain" description="BPL/LPL catalytic" evidence="6">
    <location>
        <begin position="81"/>
        <end position="261"/>
    </location>
</feature>
<dbReference type="Gene3D" id="3.30.930.10">
    <property type="entry name" value="Bira Bifunctional Protein, Domain 2"/>
    <property type="match status" value="1"/>
</dbReference>
<gene>
    <name evidence="5 7" type="primary">lipB</name>
    <name evidence="7" type="ORF">RSPPHO_02185</name>
</gene>
<dbReference type="InterPro" id="IPR004143">
    <property type="entry name" value="BPL_LPL_catalytic"/>
</dbReference>
<dbReference type="HOGENOM" id="CLU_035168_3_0_5"/>
<dbReference type="InterPro" id="IPR020605">
    <property type="entry name" value="Octanoyltransferase_CS"/>
</dbReference>
<feature type="binding site" evidence="5">
    <location>
        <begin position="192"/>
        <end position="194"/>
    </location>
    <ligand>
        <name>substrate</name>
    </ligand>
</feature>
<dbReference type="EC" id="2.3.1.181" evidence="5"/>
<proteinExistence type="inferred from homology"/>
<organism evidence="7 8">
    <name type="scientific">Pararhodospirillum photometricum DSM 122</name>
    <dbReference type="NCBI Taxonomy" id="1150469"/>
    <lineage>
        <taxon>Bacteria</taxon>
        <taxon>Pseudomonadati</taxon>
        <taxon>Pseudomonadota</taxon>
        <taxon>Alphaproteobacteria</taxon>
        <taxon>Rhodospirillales</taxon>
        <taxon>Rhodospirillaceae</taxon>
        <taxon>Pararhodospirillum</taxon>
    </lineage>
</organism>
<name>H6SLE6_PARPM</name>
<dbReference type="GO" id="GO:0009249">
    <property type="term" value="P:protein lipoylation"/>
    <property type="evidence" value="ECO:0007669"/>
    <property type="project" value="InterPro"/>
</dbReference>
<feature type="active site" description="Acyl-thioester intermediate" evidence="5">
    <location>
        <position position="223"/>
    </location>
</feature>
<dbReference type="SUPFAM" id="SSF55681">
    <property type="entry name" value="Class II aaRS and biotin synthetases"/>
    <property type="match status" value="1"/>
</dbReference>
<dbReference type="HAMAP" id="MF_00013">
    <property type="entry name" value="LipB"/>
    <property type="match status" value="1"/>
</dbReference>
<dbReference type="PROSITE" id="PS51733">
    <property type="entry name" value="BPL_LPL_CATALYTIC"/>
    <property type="match status" value="1"/>
</dbReference>
<dbReference type="GO" id="GO:0005737">
    <property type="term" value="C:cytoplasm"/>
    <property type="evidence" value="ECO:0007669"/>
    <property type="project" value="UniProtKB-SubCell"/>
</dbReference>
<comment type="catalytic activity">
    <reaction evidence="5">
        <text>octanoyl-[ACP] + L-lysyl-[protein] = N(6)-octanoyl-L-lysyl-[protein] + holo-[ACP] + H(+)</text>
        <dbReference type="Rhea" id="RHEA:17665"/>
        <dbReference type="Rhea" id="RHEA-COMP:9636"/>
        <dbReference type="Rhea" id="RHEA-COMP:9685"/>
        <dbReference type="Rhea" id="RHEA-COMP:9752"/>
        <dbReference type="Rhea" id="RHEA-COMP:9928"/>
        <dbReference type="ChEBI" id="CHEBI:15378"/>
        <dbReference type="ChEBI" id="CHEBI:29969"/>
        <dbReference type="ChEBI" id="CHEBI:64479"/>
        <dbReference type="ChEBI" id="CHEBI:78463"/>
        <dbReference type="ChEBI" id="CHEBI:78809"/>
        <dbReference type="EC" id="2.3.1.181"/>
    </reaction>
</comment>
<evidence type="ECO:0000259" key="6">
    <source>
        <dbReference type="PROSITE" id="PS51733"/>
    </source>
</evidence>
<comment type="subcellular location">
    <subcellularLocation>
        <location evidence="5">Cytoplasm</location>
    </subcellularLocation>
</comment>
<evidence type="ECO:0000256" key="1">
    <source>
        <dbReference type="ARBA" id="ARBA00004821"/>
    </source>
</evidence>
<dbReference type="KEGG" id="rpm:RSPPHO_02185"/>
<reference evidence="7 8" key="1">
    <citation type="submission" date="2012-02" db="EMBL/GenBank/DDBJ databases">
        <title>Shotgun genome sequence of Phaeospirillum photometricum DSM 122.</title>
        <authorList>
            <person name="Duquesne K."/>
            <person name="Sturgis J."/>
        </authorList>
    </citation>
    <scope>NUCLEOTIDE SEQUENCE [LARGE SCALE GENOMIC DNA]</scope>
    <source>
        <strain evidence="8">DSM122</strain>
    </source>
</reference>
<dbReference type="CDD" id="cd16444">
    <property type="entry name" value="LipB"/>
    <property type="match status" value="1"/>
</dbReference>
<comment type="miscellaneous">
    <text evidence="5">In the reaction, the free carboxyl group of octanoic acid is attached via an amide linkage to the epsilon-amino group of a specific lysine residue of lipoyl domains of lipoate-dependent enzymes.</text>
</comment>
<evidence type="ECO:0000313" key="8">
    <source>
        <dbReference type="Proteomes" id="UP000033220"/>
    </source>
</evidence>
<dbReference type="PATRIC" id="fig|1150469.3.peg.2457"/>
<dbReference type="AlphaFoldDB" id="H6SLE6"/>
<dbReference type="PROSITE" id="PS01313">
    <property type="entry name" value="LIPB"/>
    <property type="match status" value="1"/>
</dbReference>
<comment type="pathway">
    <text evidence="1 5">Protein modification; protein lipoylation via endogenous pathway; protein N(6)-(lipoyl)lysine from octanoyl-[acyl-carrier-protein]: step 1/2.</text>
</comment>
<protein>
    <recommendedName>
        <fullName evidence="5">Octanoyltransferase</fullName>
        <ecNumber evidence="5">2.3.1.181</ecNumber>
    </recommendedName>
    <alternativeName>
        <fullName evidence="5">Lipoate-protein ligase B</fullName>
    </alternativeName>
    <alternativeName>
        <fullName evidence="5">Lipoyl/octanoyl transferase</fullName>
    </alternativeName>
    <alternativeName>
        <fullName evidence="5">Octanoyl-[acyl-carrier-protein]-protein N-octanoyltransferase</fullName>
    </alternativeName>
</protein>
<dbReference type="PANTHER" id="PTHR10993">
    <property type="entry name" value="OCTANOYLTRANSFERASE"/>
    <property type="match status" value="1"/>
</dbReference>
<evidence type="ECO:0000256" key="5">
    <source>
        <dbReference type="HAMAP-Rule" id="MF_00013"/>
    </source>
</evidence>
<dbReference type="Pfam" id="PF21948">
    <property type="entry name" value="LplA-B_cat"/>
    <property type="match status" value="1"/>
</dbReference>
<evidence type="ECO:0000256" key="4">
    <source>
        <dbReference type="ARBA" id="ARBA00024732"/>
    </source>
</evidence>
<dbReference type="GO" id="GO:0033819">
    <property type="term" value="F:lipoyl(octanoyl) transferase activity"/>
    <property type="evidence" value="ECO:0007669"/>
    <property type="project" value="UniProtKB-EC"/>
</dbReference>
<feature type="binding site" evidence="5">
    <location>
        <begin position="120"/>
        <end position="127"/>
    </location>
    <ligand>
        <name>substrate</name>
    </ligand>
</feature>
<keyword evidence="2 5" id="KW-0808">Transferase</keyword>
<evidence type="ECO:0000313" key="7">
    <source>
        <dbReference type="EMBL" id="CCG08811.1"/>
    </source>
</evidence>
<dbReference type="STRING" id="1150469.RSPPHO_02185"/>
<evidence type="ECO:0000256" key="2">
    <source>
        <dbReference type="ARBA" id="ARBA00022679"/>
    </source>
</evidence>
<sequence>MFLPCRLFFQAPSASVLLGRRRGRMQYQTRPGGARGFFTVPPGSPLFFQDGMMDWLTSLTPIPYPDALARMEARAWAIRESGAAQALWFLEHPPLYTQGTSARPEDLLWPERFPVYAAGRGGQYTYHGPGQRVVYVMMDLERRGRDVRRFVHDLETWLQEALARLGVAAEPRADRVGLWVRHPNGGEDKIAALGIRVRRWVSFHGIALNVAPDLEHFQGIVPCGIQEHGVTSLRALGLDIPMADADAALARAFTAVFGETLTPVAGEP</sequence>
<keyword evidence="8" id="KW-1185">Reference proteome</keyword>
<feature type="binding site" evidence="5">
    <location>
        <begin position="205"/>
        <end position="207"/>
    </location>
    <ligand>
        <name>substrate</name>
    </ligand>
</feature>
<keyword evidence="5" id="KW-0963">Cytoplasm</keyword>